<reference evidence="3" key="1">
    <citation type="submission" date="2023-07" db="EMBL/GenBank/DDBJ databases">
        <title>Black Yeasts Isolated from many extreme environments.</title>
        <authorList>
            <person name="Coleine C."/>
            <person name="Stajich J.E."/>
            <person name="Selbmann L."/>
        </authorList>
    </citation>
    <scope>NUCLEOTIDE SEQUENCE</scope>
    <source>
        <strain evidence="3">CCFEE 5485</strain>
    </source>
</reference>
<accession>A0AAE0WLT4</accession>
<feature type="chain" id="PRO_5041964994" evidence="2">
    <location>
        <begin position="23"/>
        <end position="578"/>
    </location>
</feature>
<dbReference type="AlphaFoldDB" id="A0AAE0WLT4"/>
<comment type="caution">
    <text evidence="3">The sequence shown here is derived from an EMBL/GenBank/DDBJ whole genome shotgun (WGS) entry which is preliminary data.</text>
</comment>
<feature type="region of interest" description="Disordered" evidence="1">
    <location>
        <begin position="534"/>
        <end position="564"/>
    </location>
</feature>
<evidence type="ECO:0000256" key="2">
    <source>
        <dbReference type="SAM" id="SignalP"/>
    </source>
</evidence>
<feature type="compositionally biased region" description="Acidic residues" evidence="1">
    <location>
        <begin position="553"/>
        <end position="563"/>
    </location>
</feature>
<gene>
    <name evidence="3" type="ORF">LTR78_005899</name>
</gene>
<protein>
    <submittedName>
        <fullName evidence="3">Uncharacterized protein</fullName>
    </submittedName>
</protein>
<dbReference type="EMBL" id="JAUTXT010000021">
    <property type="protein sequence ID" value="KAK3674052.1"/>
    <property type="molecule type" value="Genomic_DNA"/>
</dbReference>
<name>A0AAE0WLT4_9PEZI</name>
<proteinExistence type="predicted"/>
<evidence type="ECO:0000313" key="3">
    <source>
        <dbReference type="EMBL" id="KAK3674052.1"/>
    </source>
</evidence>
<keyword evidence="4" id="KW-1185">Reference proteome</keyword>
<evidence type="ECO:0000313" key="4">
    <source>
        <dbReference type="Proteomes" id="UP001274830"/>
    </source>
</evidence>
<organism evidence="3 4">
    <name type="scientific">Recurvomyces mirabilis</name>
    <dbReference type="NCBI Taxonomy" id="574656"/>
    <lineage>
        <taxon>Eukaryota</taxon>
        <taxon>Fungi</taxon>
        <taxon>Dikarya</taxon>
        <taxon>Ascomycota</taxon>
        <taxon>Pezizomycotina</taxon>
        <taxon>Dothideomycetes</taxon>
        <taxon>Dothideomycetidae</taxon>
        <taxon>Mycosphaerellales</taxon>
        <taxon>Teratosphaeriaceae</taxon>
        <taxon>Recurvomyces</taxon>
    </lineage>
</organism>
<feature type="signal peptide" evidence="2">
    <location>
        <begin position="1"/>
        <end position="22"/>
    </location>
</feature>
<evidence type="ECO:0000256" key="1">
    <source>
        <dbReference type="SAM" id="MobiDB-lite"/>
    </source>
</evidence>
<keyword evidence="2" id="KW-0732">Signal</keyword>
<dbReference type="Proteomes" id="UP001274830">
    <property type="component" value="Unassembled WGS sequence"/>
</dbReference>
<sequence>MKLALRHFSLGLTFSWTRPVLGSKPYAGGVCLRAHPFGTTANVASAETQHASTRPSYSRINVGKRRTNDNDKIYHLLDSVHTDPAVLDSVREAVIKLEEVKDGSCLPTHTDVTKPYVEREAQRTVPEDHPVRHVLTILGPTEGSSAHYVALDEMVKYLTWHDPSVQANRNHHLQQESKRPDLSIWTSVQDGQFAHNAAALLLLHSPNLETLTYSACPLPYRQSDADHSDPYREHILRTVLLRNNYGLLPEPHLRKLKHVRLLPERGIWYEDGDTYSHMDILGELRLFHRLPNIESVSIEGVEGHGGAGAVEYFPPHSSNIKHIHVSHSILDNYAELILTSKALEAFTYSIGGRHTRDGGFYSVCSKTMGKALWSQRTSLRKLDLDVDNIMSDDGDQGYERDVEDARMILEDYSESDEPYYRDQWFKLDEEISEGPLLVFDLPDTGDYGGSIGSLHDYEKLTHLSIGIQLLLGPSEMDVEYDLAARLPPSLEFLLLRGYTKGEHKRYDHIIMHFQSQRAAKLPLLMEVQGVDEVVPSTPMEPGRPQSRMFGSGSEEEEEEEEEVVYWRPEKRNEGWVEV</sequence>